<dbReference type="AlphaFoldDB" id="A0A0A7E847"/>
<evidence type="ECO:0000313" key="8">
    <source>
        <dbReference type="EMBL" id="AIY60765.1"/>
    </source>
</evidence>
<dbReference type="GO" id="GO:0004252">
    <property type="term" value="F:serine-type endopeptidase activity"/>
    <property type="evidence" value="ECO:0007669"/>
    <property type="project" value="InterPro"/>
</dbReference>
<comment type="subcellular location">
    <subcellularLocation>
        <location evidence="1">Membrane</location>
        <topology evidence="1">Multi-pass membrane protein</topology>
    </subcellularLocation>
</comment>
<organism evidence="8">
    <name type="scientific">Cabomba caroliniana</name>
    <name type="common">Carolina fanwort</name>
    <dbReference type="NCBI Taxonomy" id="4426"/>
    <lineage>
        <taxon>Eukaryota</taxon>
        <taxon>Viridiplantae</taxon>
        <taxon>Streptophyta</taxon>
        <taxon>Embryophyta</taxon>
        <taxon>Tracheophyta</taxon>
        <taxon>Spermatophyta</taxon>
        <taxon>Magnoliopsida</taxon>
        <taxon>Nymphaeales</taxon>
        <taxon>Cabombaceae</taxon>
        <taxon>Cabomba</taxon>
    </lineage>
</organism>
<evidence type="ECO:0000256" key="6">
    <source>
        <dbReference type="SAM" id="Phobius"/>
    </source>
</evidence>
<proteinExistence type="evidence at transcript level"/>
<dbReference type="InterPro" id="IPR022764">
    <property type="entry name" value="Peptidase_S54_rhomboid_dom"/>
</dbReference>
<evidence type="ECO:0000256" key="2">
    <source>
        <dbReference type="ARBA" id="ARBA00009045"/>
    </source>
</evidence>
<evidence type="ECO:0000256" key="4">
    <source>
        <dbReference type="ARBA" id="ARBA00022989"/>
    </source>
</evidence>
<dbReference type="SUPFAM" id="SSF144091">
    <property type="entry name" value="Rhomboid-like"/>
    <property type="match status" value="1"/>
</dbReference>
<dbReference type="FunFam" id="1.20.1540.10:FF:000017">
    <property type="entry name" value="RHOMBOID-like protein 9, chloroplastic"/>
    <property type="match status" value="1"/>
</dbReference>
<dbReference type="PANTHER" id="PTHR43731:SF30">
    <property type="entry name" value="RHOMBOID-LIKE PROTEIN 9, CHLOROPLASTIC"/>
    <property type="match status" value="1"/>
</dbReference>
<dbReference type="GO" id="GO:0016020">
    <property type="term" value="C:membrane"/>
    <property type="evidence" value="ECO:0007669"/>
    <property type="project" value="UniProtKB-SubCell"/>
</dbReference>
<dbReference type="InterPro" id="IPR035952">
    <property type="entry name" value="Rhomboid-like_sf"/>
</dbReference>
<keyword evidence="4 6" id="KW-1133">Transmembrane helix</keyword>
<evidence type="ECO:0000256" key="5">
    <source>
        <dbReference type="ARBA" id="ARBA00023136"/>
    </source>
</evidence>
<feature type="transmembrane region" description="Helical" evidence="6">
    <location>
        <begin position="367"/>
        <end position="384"/>
    </location>
</feature>
<feature type="domain" description="Peptidase S54 rhomboid" evidence="7">
    <location>
        <begin position="303"/>
        <end position="441"/>
    </location>
</feature>
<accession>A0A0A7E847</accession>
<keyword evidence="3 6" id="KW-0812">Transmembrane</keyword>
<comment type="similarity">
    <text evidence="2">Belongs to the peptidase S54 family.</text>
</comment>
<name>A0A0A7E847_CABCA</name>
<dbReference type="InterPro" id="IPR050925">
    <property type="entry name" value="Rhomboid_protease_S54"/>
</dbReference>
<feature type="transmembrane region" description="Helical" evidence="6">
    <location>
        <begin position="468"/>
        <end position="488"/>
    </location>
</feature>
<keyword evidence="5 6" id="KW-0472">Membrane</keyword>
<dbReference type="Gene3D" id="1.20.1540.10">
    <property type="entry name" value="Rhomboid-like"/>
    <property type="match status" value="1"/>
</dbReference>
<reference evidence="8" key="1">
    <citation type="journal article" date="2014" name="New Phytol.">
        <title>Differential evolution of members of the rhomboid gene family with conservative and divergent patterns.</title>
        <authorList>
            <person name="Li Q."/>
            <person name="Zhang N."/>
            <person name="Zhang L."/>
            <person name="Ma H."/>
        </authorList>
    </citation>
    <scope>NUCLEOTIDE SEQUENCE</scope>
</reference>
<dbReference type="PANTHER" id="PTHR43731">
    <property type="entry name" value="RHOMBOID PROTEASE"/>
    <property type="match status" value="1"/>
</dbReference>
<protein>
    <submittedName>
        <fullName evidence="8">Rhomboid protein Cabca_RBL9</fullName>
    </submittedName>
</protein>
<sequence length="502" mass="56016">PLGKSGSIMGILPLCSNGTSMNQRVSHMQPIRPSERNTEENTITMCNTTMFNGFYVSKVNCKKRIPILLKMKHNHEEGVLPWRKQRLLQDFLGSAQLKQVRSVIANNVERDKEHIRFNSNESCIRTQLSSLESYLDKLEGGSKAVKKQDSVAIDIDADADKIVKDLNSVDSYWGDLMYGQKENHEAENEANNLSSLESTYEDNKNRYHGSENSKENSILRSEDSFDTAEMIKSTFLSSDVVEEAQYTEDGSESADLSMVSILVAINIAVFFFEMASPIKASESESLSIPLLYGAKINWLILNGEWWRLVTPMFLHSGLLHMSLSCWALLTFGPQVSRGYGSLTFFLIYLLGEISGNMTSFIHTPDATVGGTGPIFSIIGAWVIYQIQNRETIVKEISESLFQKAAIVVALSCLLCNFSRIDDWTHIGATCAGLLYGYLICPVTQISNTSAKSGKEEGIAVAKRWISPWRSIVTFCGLIFIMSSIFFLLGDELHPLDTNDLVL</sequence>
<evidence type="ECO:0000256" key="3">
    <source>
        <dbReference type="ARBA" id="ARBA00022692"/>
    </source>
</evidence>
<dbReference type="Pfam" id="PF01694">
    <property type="entry name" value="Rhomboid"/>
    <property type="match status" value="1"/>
</dbReference>
<evidence type="ECO:0000259" key="7">
    <source>
        <dbReference type="Pfam" id="PF01694"/>
    </source>
</evidence>
<dbReference type="EMBL" id="KM823901">
    <property type="protein sequence ID" value="AIY60765.1"/>
    <property type="molecule type" value="mRNA"/>
</dbReference>
<feature type="transmembrane region" description="Helical" evidence="6">
    <location>
        <begin position="339"/>
        <end position="361"/>
    </location>
</feature>
<feature type="transmembrane region" description="Helical" evidence="6">
    <location>
        <begin position="312"/>
        <end position="332"/>
    </location>
</feature>
<feature type="non-terminal residue" evidence="8">
    <location>
        <position position="1"/>
    </location>
</feature>
<evidence type="ECO:0000256" key="1">
    <source>
        <dbReference type="ARBA" id="ARBA00004141"/>
    </source>
</evidence>